<dbReference type="EMBL" id="ACLF03000003">
    <property type="protein sequence ID" value="EFQ84275.1"/>
    <property type="molecule type" value="Genomic_DNA"/>
</dbReference>
<protein>
    <recommendedName>
        <fullName evidence="7">Cytosine-specific methyltransferase</fullName>
        <ecNumber evidence="7">2.1.1.37</ecNumber>
    </recommendedName>
</protein>
<evidence type="ECO:0000256" key="4">
    <source>
        <dbReference type="ARBA" id="ARBA00022747"/>
    </source>
</evidence>
<proteinExistence type="inferred from homology"/>
<dbReference type="InterPro" id="IPR050750">
    <property type="entry name" value="C5-MTase"/>
</dbReference>
<keyword evidence="4" id="KW-0680">Restriction system</keyword>
<evidence type="ECO:0000256" key="7">
    <source>
        <dbReference type="RuleBase" id="RU000417"/>
    </source>
</evidence>
<dbReference type="Gene3D" id="3.90.120.10">
    <property type="entry name" value="DNA Methylase, subunit A, domain 2"/>
    <property type="match status" value="1"/>
</dbReference>
<evidence type="ECO:0000256" key="1">
    <source>
        <dbReference type="ARBA" id="ARBA00022603"/>
    </source>
</evidence>
<reference evidence="8" key="1">
    <citation type="submission" date="2010-08" db="EMBL/GenBank/DDBJ databases">
        <authorList>
            <person name="Muzny D."/>
            <person name="Qin X."/>
            <person name="Buhay C."/>
            <person name="Dugan-Rocha S."/>
            <person name="Ding Y."/>
            <person name="Chen G."/>
            <person name="Hawes A."/>
            <person name="Holder M."/>
            <person name="Jhangiani S."/>
            <person name="Johnson A."/>
            <person name="Khan Z."/>
            <person name="Li Z."/>
            <person name="Liu W."/>
            <person name="Liu X."/>
            <person name="Perez L."/>
            <person name="Shen H."/>
            <person name="Wang Q."/>
            <person name="Watt J."/>
            <person name="Xi L."/>
            <person name="Xin Y."/>
            <person name="Zhou J."/>
            <person name="Deng J."/>
            <person name="Jiang H."/>
            <person name="Liu Y."/>
            <person name="Qu J."/>
            <person name="Song X.-Z."/>
            <person name="Zhang L."/>
            <person name="Villasana D."/>
            <person name="Johnson A."/>
            <person name="Liu J."/>
            <person name="Liyanage D."/>
            <person name="Lorensuhewa L."/>
            <person name="Robinson T."/>
            <person name="Song A."/>
            <person name="Song B.-B."/>
            <person name="Dinh H."/>
            <person name="Thornton R."/>
            <person name="Coyle M."/>
            <person name="Francisco L."/>
            <person name="Jackson L."/>
            <person name="Javaid M."/>
            <person name="Korchina V."/>
            <person name="Kovar C."/>
            <person name="Mata R."/>
            <person name="Mathew T."/>
            <person name="Ngo R."/>
            <person name="Nguyen L."/>
            <person name="Nguyen N."/>
            <person name="Okwuonu G."/>
            <person name="Ongeri F."/>
            <person name="Pham C."/>
            <person name="Simmons D."/>
            <person name="Wilczek-Boney K."/>
            <person name="Hale W."/>
            <person name="Jakkamsetti A."/>
            <person name="Pham P."/>
            <person name="Ruth R."/>
            <person name="San Lucas F."/>
            <person name="Warren J."/>
            <person name="Zhang J."/>
            <person name="Zhao Z."/>
            <person name="Zhou C."/>
            <person name="Zhu D."/>
            <person name="Lee S."/>
            <person name="Bess C."/>
            <person name="Blankenburg K."/>
            <person name="Forbes L."/>
            <person name="Fu Q."/>
            <person name="Gubbala S."/>
            <person name="Hirani K."/>
            <person name="Jayaseelan J.C."/>
            <person name="Lara F."/>
            <person name="Munidasa M."/>
            <person name="Palculict T."/>
            <person name="Patil S."/>
            <person name="Pu L.-L."/>
            <person name="Saada N."/>
            <person name="Tang L."/>
            <person name="Weissenberger G."/>
            <person name="Zhu Y."/>
            <person name="Hemphill L."/>
            <person name="Shang Y."/>
            <person name="Youmans B."/>
            <person name="Ayvaz T."/>
            <person name="Ross M."/>
            <person name="Santibanez J."/>
            <person name="Aqrawi P."/>
            <person name="Gross S."/>
            <person name="Joshi V."/>
            <person name="Fowler G."/>
            <person name="Nazareth L."/>
            <person name="Reid J."/>
            <person name="Worley K."/>
            <person name="Petrosino J."/>
            <person name="Highlander S."/>
            <person name="Gibbs R."/>
        </authorList>
    </citation>
    <scope>NUCLEOTIDE SEQUENCE [LARGE SCALE GENOMIC DNA]</scope>
    <source>
        <strain evidence="8">DSM 15272</strain>
    </source>
</reference>
<dbReference type="Pfam" id="PF00145">
    <property type="entry name" value="DNA_methylase"/>
    <property type="match status" value="1"/>
</dbReference>
<name>E2S905_9ACTN</name>
<evidence type="ECO:0000256" key="5">
    <source>
        <dbReference type="PROSITE-ProRule" id="PRU01016"/>
    </source>
</evidence>
<dbReference type="GO" id="GO:0032259">
    <property type="term" value="P:methylation"/>
    <property type="evidence" value="ECO:0007669"/>
    <property type="project" value="UniProtKB-KW"/>
</dbReference>
<evidence type="ECO:0000256" key="3">
    <source>
        <dbReference type="ARBA" id="ARBA00022691"/>
    </source>
</evidence>
<dbReference type="PANTHER" id="PTHR46098:SF1">
    <property type="entry name" value="TRNA (CYTOSINE(38)-C(5))-METHYLTRANSFERASE"/>
    <property type="match status" value="1"/>
</dbReference>
<dbReference type="NCBIfam" id="TIGR00675">
    <property type="entry name" value="dcm"/>
    <property type="match status" value="1"/>
</dbReference>
<dbReference type="Proteomes" id="UP000003111">
    <property type="component" value="Unassembled WGS sequence"/>
</dbReference>
<dbReference type="Gene3D" id="3.40.50.150">
    <property type="entry name" value="Vaccinia Virus protein VP39"/>
    <property type="match status" value="1"/>
</dbReference>
<evidence type="ECO:0000256" key="6">
    <source>
        <dbReference type="RuleBase" id="RU000416"/>
    </source>
</evidence>
<dbReference type="PROSITE" id="PS51679">
    <property type="entry name" value="SAM_MT_C5"/>
    <property type="match status" value="1"/>
</dbReference>
<dbReference type="RefSeq" id="WP_007078013.1">
    <property type="nucleotide sequence ID" value="NZ_CM001024.1"/>
</dbReference>
<dbReference type="GO" id="GO:0009307">
    <property type="term" value="P:DNA restriction-modification system"/>
    <property type="evidence" value="ECO:0007669"/>
    <property type="project" value="UniProtKB-KW"/>
</dbReference>
<dbReference type="InterPro" id="IPR001525">
    <property type="entry name" value="C5_MeTfrase"/>
</dbReference>
<feature type="active site" evidence="5">
    <location>
        <position position="79"/>
    </location>
</feature>
<evidence type="ECO:0000313" key="8">
    <source>
        <dbReference type="EMBL" id="EFQ84275.1"/>
    </source>
</evidence>
<dbReference type="InterPro" id="IPR029063">
    <property type="entry name" value="SAM-dependent_MTases_sf"/>
</dbReference>
<keyword evidence="9" id="KW-1185">Reference proteome</keyword>
<evidence type="ECO:0000256" key="2">
    <source>
        <dbReference type="ARBA" id="ARBA00022679"/>
    </source>
</evidence>
<dbReference type="AlphaFoldDB" id="E2S905"/>
<dbReference type="STRING" id="585531.HMPREF0063_10991"/>
<dbReference type="OrthoDB" id="9813719at2"/>
<dbReference type="PANTHER" id="PTHR46098">
    <property type="entry name" value="TRNA (CYTOSINE(38)-C(5))-METHYLTRANSFERASE"/>
    <property type="match status" value="1"/>
</dbReference>
<dbReference type="PROSITE" id="PS00094">
    <property type="entry name" value="C5_MTASE_1"/>
    <property type="match status" value="1"/>
</dbReference>
<organism evidence="8 9">
    <name type="scientific">Aeromicrobium marinum DSM 15272</name>
    <dbReference type="NCBI Taxonomy" id="585531"/>
    <lineage>
        <taxon>Bacteria</taxon>
        <taxon>Bacillati</taxon>
        <taxon>Actinomycetota</taxon>
        <taxon>Actinomycetes</taxon>
        <taxon>Propionibacteriales</taxon>
        <taxon>Nocardioidaceae</taxon>
        <taxon>Aeromicrobium</taxon>
    </lineage>
</organism>
<accession>E2S905</accession>
<keyword evidence="1 5" id="KW-0489">Methyltransferase</keyword>
<gene>
    <name evidence="8" type="primary">hhaIM</name>
    <name evidence="8" type="ORF">HMPREF0063_10991</name>
</gene>
<dbReference type="eggNOG" id="COG0270">
    <property type="taxonomic scope" value="Bacteria"/>
</dbReference>
<dbReference type="GO" id="GO:0003886">
    <property type="term" value="F:DNA (cytosine-5-)-methyltransferase activity"/>
    <property type="evidence" value="ECO:0007669"/>
    <property type="project" value="UniProtKB-EC"/>
</dbReference>
<dbReference type="SUPFAM" id="SSF53335">
    <property type="entry name" value="S-adenosyl-L-methionine-dependent methyltransferases"/>
    <property type="match status" value="1"/>
</dbReference>
<keyword evidence="2 5" id="KW-0808">Transferase</keyword>
<comment type="caution">
    <text evidence="8">The sequence shown here is derived from an EMBL/GenBank/DDBJ whole genome shotgun (WGS) entry which is preliminary data.</text>
</comment>
<dbReference type="PRINTS" id="PR00105">
    <property type="entry name" value="C5METTRFRASE"/>
</dbReference>
<comment type="similarity">
    <text evidence="5 6">Belongs to the class I-like SAM-binding methyltransferase superfamily. C5-methyltransferase family.</text>
</comment>
<dbReference type="EC" id="2.1.1.37" evidence="7"/>
<dbReference type="HOGENOM" id="CLU_006958_0_2_11"/>
<dbReference type="CDD" id="cd00315">
    <property type="entry name" value="Cyt_C5_DNA_methylase"/>
    <property type="match status" value="1"/>
</dbReference>
<comment type="catalytic activity">
    <reaction evidence="7">
        <text>a 2'-deoxycytidine in DNA + S-adenosyl-L-methionine = a 5-methyl-2'-deoxycytidine in DNA + S-adenosyl-L-homocysteine + H(+)</text>
        <dbReference type="Rhea" id="RHEA:13681"/>
        <dbReference type="Rhea" id="RHEA-COMP:11369"/>
        <dbReference type="Rhea" id="RHEA-COMP:11370"/>
        <dbReference type="ChEBI" id="CHEBI:15378"/>
        <dbReference type="ChEBI" id="CHEBI:57856"/>
        <dbReference type="ChEBI" id="CHEBI:59789"/>
        <dbReference type="ChEBI" id="CHEBI:85452"/>
        <dbReference type="ChEBI" id="CHEBI:85454"/>
        <dbReference type="EC" id="2.1.1.37"/>
    </reaction>
</comment>
<dbReference type="REBASE" id="30139">
    <property type="entry name" value="M.Ama15272ORF10991P"/>
</dbReference>
<keyword evidence="3 5" id="KW-0949">S-adenosyl-L-methionine</keyword>
<dbReference type="InterPro" id="IPR018117">
    <property type="entry name" value="C5_DNA_meth_AS"/>
</dbReference>
<sequence length="428" mass="48090">MSSSTPRFTFIDLFAGIGGFHAALSELGGECVYASEIDEAAAKIYQHNWNMPVAGDIVPETDPVVKVPPHDVLAAGFPCQPFSKSGFQRGMDEARGTLFWNILRILEEHRPSIVLLENVRNIAGPRHTHEWDVIISSLRDLGYQVSSTPAVFSPHLLPPWMGGSPQIRERVFIVGTYVGDDRAQDEIEPVVVNRPIEGWNPQDWKLSDILQDESEIADRANYDLTATEQHWVHVWSEFVLRLRAAGVEKLPGFPVWVDAFIHSDDLVISPELPAWKKNFLRKNAEFYTEHSAILDPWLEEFDDLADLPASRRKFEWQAQDSASLEDCIMHFRPSGIRVKRPTYVPALVAITQTTILGKPLRRITPREAARLQGLPDWFDFPGQPDALTYKQLGNGVNVGVVSHVARAQMERSGDQWASVLEAASKNTD</sequence>
<evidence type="ECO:0000313" key="9">
    <source>
        <dbReference type="Proteomes" id="UP000003111"/>
    </source>
</evidence>